<name>A0A6A6QVR6_9PEZI</name>
<feature type="transmembrane region" description="Helical" evidence="6">
    <location>
        <begin position="62"/>
        <end position="86"/>
    </location>
</feature>
<feature type="transmembrane region" description="Helical" evidence="6">
    <location>
        <begin position="221"/>
        <end position="239"/>
    </location>
</feature>
<evidence type="ECO:0000256" key="2">
    <source>
        <dbReference type="ARBA" id="ARBA00022448"/>
    </source>
</evidence>
<dbReference type="EMBL" id="MU004187">
    <property type="protein sequence ID" value="KAF2496531.1"/>
    <property type="molecule type" value="Genomic_DNA"/>
</dbReference>
<dbReference type="PANTHER" id="PTHR45649:SF11">
    <property type="entry name" value="TRANSPORTER, PUTATIVE (EUROFUNG)-RELATED"/>
    <property type="match status" value="1"/>
</dbReference>
<evidence type="ECO:0000313" key="8">
    <source>
        <dbReference type="Proteomes" id="UP000799750"/>
    </source>
</evidence>
<dbReference type="PIRSF" id="PIRSF006060">
    <property type="entry name" value="AA_transporter"/>
    <property type="match status" value="1"/>
</dbReference>
<dbReference type="Pfam" id="PF13520">
    <property type="entry name" value="AA_permease_2"/>
    <property type="match status" value="1"/>
</dbReference>
<dbReference type="GO" id="GO:0016020">
    <property type="term" value="C:membrane"/>
    <property type="evidence" value="ECO:0007669"/>
    <property type="project" value="UniProtKB-SubCell"/>
</dbReference>
<feature type="transmembrane region" description="Helical" evidence="6">
    <location>
        <begin position="358"/>
        <end position="380"/>
    </location>
</feature>
<keyword evidence="5 6" id="KW-0472">Membrane</keyword>
<feature type="transmembrane region" description="Helical" evidence="6">
    <location>
        <begin position="316"/>
        <end position="337"/>
    </location>
</feature>
<comment type="subcellular location">
    <subcellularLocation>
        <location evidence="1">Membrane</location>
        <topology evidence="1">Multi-pass membrane protein</topology>
    </subcellularLocation>
</comment>
<feature type="transmembrane region" description="Helical" evidence="6">
    <location>
        <begin position="29"/>
        <end position="50"/>
    </location>
</feature>
<evidence type="ECO:0000256" key="1">
    <source>
        <dbReference type="ARBA" id="ARBA00004141"/>
    </source>
</evidence>
<gene>
    <name evidence="7" type="ORF">BU16DRAFT_549028</name>
</gene>
<dbReference type="OrthoDB" id="2417308at2759"/>
<evidence type="ECO:0000256" key="5">
    <source>
        <dbReference type="ARBA" id="ARBA00023136"/>
    </source>
</evidence>
<feature type="transmembrane region" description="Helical" evidence="6">
    <location>
        <begin position="107"/>
        <end position="135"/>
    </location>
</feature>
<feature type="transmembrane region" description="Helical" evidence="6">
    <location>
        <begin position="151"/>
        <end position="171"/>
    </location>
</feature>
<evidence type="ECO:0000256" key="6">
    <source>
        <dbReference type="SAM" id="Phobius"/>
    </source>
</evidence>
<dbReference type="PANTHER" id="PTHR45649">
    <property type="entry name" value="AMINO-ACID PERMEASE BAT1"/>
    <property type="match status" value="1"/>
</dbReference>
<protein>
    <submittedName>
        <fullName evidence="7">Putative amino acid permease</fullName>
    </submittedName>
</protein>
<feature type="transmembrane region" description="Helical" evidence="6">
    <location>
        <begin position="386"/>
        <end position="410"/>
    </location>
</feature>
<dbReference type="InterPro" id="IPR002293">
    <property type="entry name" value="AA/rel_permease1"/>
</dbReference>
<feature type="transmembrane region" description="Helical" evidence="6">
    <location>
        <begin position="431"/>
        <end position="453"/>
    </location>
</feature>
<dbReference type="Gene3D" id="1.20.1740.10">
    <property type="entry name" value="Amino acid/polyamine transporter I"/>
    <property type="match status" value="1"/>
</dbReference>
<organism evidence="7 8">
    <name type="scientific">Lophium mytilinum</name>
    <dbReference type="NCBI Taxonomy" id="390894"/>
    <lineage>
        <taxon>Eukaryota</taxon>
        <taxon>Fungi</taxon>
        <taxon>Dikarya</taxon>
        <taxon>Ascomycota</taxon>
        <taxon>Pezizomycotina</taxon>
        <taxon>Dothideomycetes</taxon>
        <taxon>Pleosporomycetidae</taxon>
        <taxon>Mytilinidiales</taxon>
        <taxon>Mytilinidiaceae</taxon>
        <taxon>Lophium</taxon>
    </lineage>
</organism>
<dbReference type="GO" id="GO:0022857">
    <property type="term" value="F:transmembrane transporter activity"/>
    <property type="evidence" value="ECO:0007669"/>
    <property type="project" value="InterPro"/>
</dbReference>
<keyword evidence="4 6" id="KW-1133">Transmembrane helix</keyword>
<sequence>MSEEVISADELLLRAQGHKGELPRQFSTLAMLSLAFSITNSWIGYSAVFITPLLCGGGPGVFFGLLVAAVACSLINAGLAELASAYPSSGGQYHFAYMVSSEKHRAVAAFIMGWLSVIAWCLTTASASIFCAQMIGNLATFFNPTYVATQWQVYLVYVLVMILSTAIVCFLPRAIPKGEIAFFICNITAFCVFFITCLAVSHGRQSSRVVFTEYVNQTGWSNGMAFMLGVGQAMYTFVATDAGTHMAEELPDPGRNIPRVILYTMIIGIVTSFLWTIAFMFSTTDLTAVSASALPILTVYSQALNNHSAATFFMCWYLWIYFGAVISCIATTGRLAWAFARDNGLPFSPTFARVNTTFAVPINATAICAVAIILYGAIYVGSTTAFNSFISMSILSLNVTYAAPQGILLLRGRSLLPSTRHFSLGPVFGPLCNAFSVAWVSLYTVLFCFPVFTPTTPQTMNYVSVVVAGIVAIVAGAWFGGKRKSFVGPEIHIEGIEEALAMRGGEGLDVERKGNMGLAK</sequence>
<keyword evidence="3 6" id="KW-0812">Transmembrane</keyword>
<proteinExistence type="predicted"/>
<accession>A0A6A6QVR6</accession>
<keyword evidence="2" id="KW-0813">Transport</keyword>
<feature type="transmembrane region" description="Helical" evidence="6">
    <location>
        <begin position="459"/>
        <end position="479"/>
    </location>
</feature>
<dbReference type="Proteomes" id="UP000799750">
    <property type="component" value="Unassembled WGS sequence"/>
</dbReference>
<evidence type="ECO:0000256" key="3">
    <source>
        <dbReference type="ARBA" id="ARBA00022692"/>
    </source>
</evidence>
<reference evidence="7" key="1">
    <citation type="journal article" date="2020" name="Stud. Mycol.">
        <title>101 Dothideomycetes genomes: a test case for predicting lifestyles and emergence of pathogens.</title>
        <authorList>
            <person name="Haridas S."/>
            <person name="Albert R."/>
            <person name="Binder M."/>
            <person name="Bloem J."/>
            <person name="Labutti K."/>
            <person name="Salamov A."/>
            <person name="Andreopoulos B."/>
            <person name="Baker S."/>
            <person name="Barry K."/>
            <person name="Bills G."/>
            <person name="Bluhm B."/>
            <person name="Cannon C."/>
            <person name="Castanera R."/>
            <person name="Culley D."/>
            <person name="Daum C."/>
            <person name="Ezra D."/>
            <person name="Gonzalez J."/>
            <person name="Henrissat B."/>
            <person name="Kuo A."/>
            <person name="Liang C."/>
            <person name="Lipzen A."/>
            <person name="Lutzoni F."/>
            <person name="Magnuson J."/>
            <person name="Mondo S."/>
            <person name="Nolan M."/>
            <person name="Ohm R."/>
            <person name="Pangilinan J."/>
            <person name="Park H.-J."/>
            <person name="Ramirez L."/>
            <person name="Alfaro M."/>
            <person name="Sun H."/>
            <person name="Tritt A."/>
            <person name="Yoshinaga Y."/>
            <person name="Zwiers L.-H."/>
            <person name="Turgeon B."/>
            <person name="Goodwin S."/>
            <person name="Spatafora J."/>
            <person name="Crous P."/>
            <person name="Grigoriev I."/>
        </authorList>
    </citation>
    <scope>NUCLEOTIDE SEQUENCE</scope>
    <source>
        <strain evidence="7">CBS 269.34</strain>
    </source>
</reference>
<evidence type="ECO:0000313" key="7">
    <source>
        <dbReference type="EMBL" id="KAF2496531.1"/>
    </source>
</evidence>
<feature type="transmembrane region" description="Helical" evidence="6">
    <location>
        <begin position="180"/>
        <end position="201"/>
    </location>
</feature>
<keyword evidence="8" id="KW-1185">Reference proteome</keyword>
<evidence type="ECO:0000256" key="4">
    <source>
        <dbReference type="ARBA" id="ARBA00022989"/>
    </source>
</evidence>
<feature type="transmembrane region" description="Helical" evidence="6">
    <location>
        <begin position="260"/>
        <end position="281"/>
    </location>
</feature>
<dbReference type="AlphaFoldDB" id="A0A6A6QVR6"/>